<name>A0A9X1B5R8_9GAMM</name>
<feature type="domain" description="DUF218" evidence="1">
    <location>
        <begin position="68"/>
        <end position="149"/>
    </location>
</feature>
<evidence type="ECO:0000313" key="3">
    <source>
        <dbReference type="Proteomes" id="UP001138768"/>
    </source>
</evidence>
<dbReference type="InterPro" id="IPR003848">
    <property type="entry name" value="DUF218"/>
</dbReference>
<sequence length="158" mass="17400">MGQRDGRDHRCIGWWCARVVCGRLKFSHAALIRAVARPHRSGLGLAHTPARCLGDGARLGADRAVRRCTKANAAYTRALLEPATHWRVLLVTSAWHLRRAAAIFEQAGFDVVPVGADYRSISSCRGLQCWLPNADALEASGLALKEFLGYLVQVQLRK</sequence>
<evidence type="ECO:0000313" key="2">
    <source>
        <dbReference type="EMBL" id="MBK1620146.1"/>
    </source>
</evidence>
<dbReference type="InterPro" id="IPR014729">
    <property type="entry name" value="Rossmann-like_a/b/a_fold"/>
</dbReference>
<reference evidence="2 3" key="1">
    <citation type="journal article" date="2020" name="Microorganisms">
        <title>Osmotic Adaptation and Compatible Solute Biosynthesis of Phototrophic Bacteria as Revealed from Genome Analyses.</title>
        <authorList>
            <person name="Imhoff J.F."/>
            <person name="Rahn T."/>
            <person name="Kunzel S."/>
            <person name="Keller A."/>
            <person name="Neulinger S.C."/>
        </authorList>
    </citation>
    <scope>NUCLEOTIDE SEQUENCE [LARGE SCALE GENOMIC DNA]</scope>
    <source>
        <strain evidence="2 3">DSM 25653</strain>
    </source>
</reference>
<proteinExistence type="predicted"/>
<dbReference type="GO" id="GO:0043164">
    <property type="term" value="P:Gram-negative-bacterium-type cell wall biogenesis"/>
    <property type="evidence" value="ECO:0007669"/>
    <property type="project" value="TreeGrafter"/>
</dbReference>
<dbReference type="PANTHER" id="PTHR30336:SF4">
    <property type="entry name" value="ENVELOPE BIOGENESIS FACTOR ELYC"/>
    <property type="match status" value="1"/>
</dbReference>
<dbReference type="AlphaFoldDB" id="A0A9X1B5R8"/>
<dbReference type="GO" id="GO:0005886">
    <property type="term" value="C:plasma membrane"/>
    <property type="evidence" value="ECO:0007669"/>
    <property type="project" value="TreeGrafter"/>
</dbReference>
<accession>A0A9X1B5R8</accession>
<protein>
    <recommendedName>
        <fullName evidence="1">DUF218 domain-containing protein</fullName>
    </recommendedName>
</protein>
<dbReference type="Proteomes" id="UP001138768">
    <property type="component" value="Unassembled WGS sequence"/>
</dbReference>
<comment type="caution">
    <text evidence="2">The sequence shown here is derived from an EMBL/GenBank/DDBJ whole genome shotgun (WGS) entry which is preliminary data.</text>
</comment>
<dbReference type="InterPro" id="IPR051599">
    <property type="entry name" value="Cell_Envelope_Assoc"/>
</dbReference>
<dbReference type="PANTHER" id="PTHR30336">
    <property type="entry name" value="INNER MEMBRANE PROTEIN, PROBABLE PERMEASE"/>
    <property type="match status" value="1"/>
</dbReference>
<gene>
    <name evidence="2" type="ORF">CKO42_17195</name>
</gene>
<organism evidence="2 3">
    <name type="scientific">Lamprobacter modestohalophilus</name>
    <dbReference type="NCBI Taxonomy" id="1064514"/>
    <lineage>
        <taxon>Bacteria</taxon>
        <taxon>Pseudomonadati</taxon>
        <taxon>Pseudomonadota</taxon>
        <taxon>Gammaproteobacteria</taxon>
        <taxon>Chromatiales</taxon>
        <taxon>Chromatiaceae</taxon>
        <taxon>Lamprobacter</taxon>
    </lineage>
</organism>
<evidence type="ECO:0000259" key="1">
    <source>
        <dbReference type="Pfam" id="PF02698"/>
    </source>
</evidence>
<dbReference type="GO" id="GO:0000270">
    <property type="term" value="P:peptidoglycan metabolic process"/>
    <property type="evidence" value="ECO:0007669"/>
    <property type="project" value="TreeGrafter"/>
</dbReference>
<dbReference type="Pfam" id="PF02698">
    <property type="entry name" value="DUF218"/>
    <property type="match status" value="1"/>
</dbReference>
<dbReference type="Gene3D" id="3.40.50.620">
    <property type="entry name" value="HUPs"/>
    <property type="match status" value="1"/>
</dbReference>
<dbReference type="CDD" id="cd06259">
    <property type="entry name" value="YdcF-like"/>
    <property type="match status" value="1"/>
</dbReference>
<keyword evidence="3" id="KW-1185">Reference proteome</keyword>
<dbReference type="EMBL" id="NRRY01000032">
    <property type="protein sequence ID" value="MBK1620146.1"/>
    <property type="molecule type" value="Genomic_DNA"/>
</dbReference>